<dbReference type="InterPro" id="IPR029052">
    <property type="entry name" value="Metallo-depent_PP-like"/>
</dbReference>
<proteinExistence type="inferred from homology"/>
<dbReference type="Pfam" id="PF00149">
    <property type="entry name" value="Metallophos"/>
    <property type="match status" value="1"/>
</dbReference>
<keyword evidence="3" id="KW-1185">Reference proteome</keyword>
<reference evidence="2" key="1">
    <citation type="submission" date="2022-03" db="EMBL/GenBank/DDBJ databases">
        <authorList>
            <person name="Martin C."/>
        </authorList>
    </citation>
    <scope>NUCLEOTIDE SEQUENCE</scope>
</reference>
<name>A0A8J1XLR5_OWEFU</name>
<dbReference type="GO" id="GO:0016787">
    <property type="term" value="F:hydrolase activity"/>
    <property type="evidence" value="ECO:0007669"/>
    <property type="project" value="InterPro"/>
</dbReference>
<dbReference type="OrthoDB" id="630188at2759"/>
<dbReference type="InterPro" id="IPR051693">
    <property type="entry name" value="UPF0046_metallophosphoest"/>
</dbReference>
<dbReference type="CDD" id="cd07379">
    <property type="entry name" value="MPP_239FB"/>
    <property type="match status" value="1"/>
</dbReference>
<evidence type="ECO:0000313" key="3">
    <source>
        <dbReference type="Proteomes" id="UP000749559"/>
    </source>
</evidence>
<dbReference type="Proteomes" id="UP000749559">
    <property type="component" value="Unassembled WGS sequence"/>
</dbReference>
<gene>
    <name evidence="2" type="ORF">OFUS_LOCUS4495</name>
</gene>
<dbReference type="EMBL" id="CAIIXF020000002">
    <property type="protein sequence ID" value="CAH1777453.1"/>
    <property type="molecule type" value="Genomic_DNA"/>
</dbReference>
<dbReference type="PANTHER" id="PTHR12905:SF0">
    <property type="entry name" value="CALCINEURIN-LIKE PHOSPHOESTERASE DOMAIN-CONTAINING PROTEIN"/>
    <property type="match status" value="1"/>
</dbReference>
<organism evidence="2 3">
    <name type="scientific">Owenia fusiformis</name>
    <name type="common">Polychaete worm</name>
    <dbReference type="NCBI Taxonomy" id="6347"/>
    <lineage>
        <taxon>Eukaryota</taxon>
        <taxon>Metazoa</taxon>
        <taxon>Spiralia</taxon>
        <taxon>Lophotrochozoa</taxon>
        <taxon>Annelida</taxon>
        <taxon>Polychaeta</taxon>
        <taxon>Sedentaria</taxon>
        <taxon>Canalipalpata</taxon>
        <taxon>Sabellida</taxon>
        <taxon>Oweniida</taxon>
        <taxon>Oweniidae</taxon>
        <taxon>Owenia</taxon>
    </lineage>
</organism>
<evidence type="ECO:0000256" key="1">
    <source>
        <dbReference type="ARBA" id="ARBA00007993"/>
    </source>
</evidence>
<dbReference type="InterPro" id="IPR004843">
    <property type="entry name" value="Calcineurin-like_PHP"/>
</dbReference>
<evidence type="ECO:0000313" key="2">
    <source>
        <dbReference type="EMBL" id="CAH1777453.1"/>
    </source>
</evidence>
<dbReference type="SUPFAM" id="SSF56300">
    <property type="entry name" value="Metallo-dependent phosphatases"/>
    <property type="match status" value="1"/>
</dbReference>
<protein>
    <submittedName>
        <fullName evidence="2">Uncharacterized protein</fullName>
    </submittedName>
</protein>
<dbReference type="PANTHER" id="PTHR12905">
    <property type="entry name" value="METALLOPHOSPHOESTERASE"/>
    <property type="match status" value="1"/>
</dbReference>
<comment type="similarity">
    <text evidence="1">Belongs to the UPF0046 family.</text>
</comment>
<sequence length="346" mass="40215">MAEKQQPSGLEVHELSDDPLECWEEVKKTQPVQEKVEPMPLDTPIYPDKVRFVVVSDTEGKTWPLRRKIPPGDVLLHCGDMSWDGDPNEIIRMNDDLGNAQDHPFKICIAGNHDLTFDPHFWWPRIGWQTCGDRWGLDVEACHEWIRKDYGCEQMHELLSEHGNANWTYLFDSATEVYGIKIYGSPWQPIFGWWAFNERRGDRILYKWDKIPADTDILMTHGPPLGFCDETRGKDRAGCAELLTTIQKRVKPKYHCFGHIHEAYGQMTDGQTTFINAATCNLDRKPDNPPVIFDMPLPPGKTKEEYVEEKKKADVLKKEAWEKTKQERRKKWAEQRAAGTYRCYTH</sequence>
<accession>A0A8J1XLR5</accession>
<dbReference type="Gene3D" id="3.60.21.10">
    <property type="match status" value="1"/>
</dbReference>
<dbReference type="AlphaFoldDB" id="A0A8J1XLR5"/>
<comment type="caution">
    <text evidence="2">The sequence shown here is derived from an EMBL/GenBank/DDBJ whole genome shotgun (WGS) entry which is preliminary data.</text>
</comment>